<name>A0ABV7J4B5_9RHOB</name>
<evidence type="ECO:0000313" key="9">
    <source>
        <dbReference type="EMBL" id="MFC3181704.1"/>
    </source>
</evidence>
<evidence type="ECO:0000256" key="7">
    <source>
        <dbReference type="SAM" id="Phobius"/>
    </source>
</evidence>
<feature type="transmembrane region" description="Helical" evidence="7">
    <location>
        <begin position="169"/>
        <end position="185"/>
    </location>
</feature>
<evidence type="ECO:0000256" key="4">
    <source>
        <dbReference type="ARBA" id="ARBA00022692"/>
    </source>
</evidence>
<protein>
    <submittedName>
        <fullName evidence="9">Acyltransferase</fullName>
    </submittedName>
</protein>
<sequence>MSNISSHRQSVDLARFLACFGIVAAHAYALEDDWVGHLSLGLFLVLTGFLAMQSYQRAGGRYNFRSRAVRLLLPWLFWSAFFRLVDLKVSDSPDKWQLLQDPWTLFVGSAIHLWFLPFIMLAMLLVKPVGQFVTTPERLAAVLLGLVVISVPMFWAMHHYAPPAPLPQWLYSLPVYTLGLLVGLAHPMGRAVWPLVAGAAMATGAYLVTEQAPWAWTVFAAVVLFESFWRVQMQHKMLPKLGQAAFGIYLLHPFFMLVTYKFAGPDVDRMIATLSTFGMSWAAVVILRRIPFFLRVT</sequence>
<dbReference type="PANTHER" id="PTHR40074">
    <property type="entry name" value="O-ACETYLTRANSFERASE WECH"/>
    <property type="match status" value="1"/>
</dbReference>
<evidence type="ECO:0000256" key="2">
    <source>
        <dbReference type="ARBA" id="ARBA00007400"/>
    </source>
</evidence>
<comment type="subcellular location">
    <subcellularLocation>
        <location evidence="1">Cell membrane</location>
        <topology evidence="1">Multi-pass membrane protein</topology>
    </subcellularLocation>
</comment>
<feature type="transmembrane region" description="Helical" evidence="7">
    <location>
        <begin position="35"/>
        <end position="55"/>
    </location>
</feature>
<dbReference type="Pfam" id="PF01757">
    <property type="entry name" value="Acyl_transf_3"/>
    <property type="match status" value="1"/>
</dbReference>
<dbReference type="InterPro" id="IPR002656">
    <property type="entry name" value="Acyl_transf_3_dom"/>
</dbReference>
<feature type="transmembrane region" description="Helical" evidence="7">
    <location>
        <begin position="105"/>
        <end position="126"/>
    </location>
</feature>
<feature type="transmembrane region" description="Helical" evidence="7">
    <location>
        <begin position="269"/>
        <end position="287"/>
    </location>
</feature>
<gene>
    <name evidence="9" type="ORF">ACFOGH_11940</name>
</gene>
<dbReference type="GO" id="GO:0016746">
    <property type="term" value="F:acyltransferase activity"/>
    <property type="evidence" value="ECO:0007669"/>
    <property type="project" value="UniProtKB-KW"/>
</dbReference>
<dbReference type="EMBL" id="JBHRTO010000001">
    <property type="protein sequence ID" value="MFC3181704.1"/>
    <property type="molecule type" value="Genomic_DNA"/>
</dbReference>
<reference evidence="10" key="1">
    <citation type="journal article" date="2019" name="Int. J. Syst. Evol. Microbiol.">
        <title>The Global Catalogue of Microorganisms (GCM) 10K type strain sequencing project: providing services to taxonomists for standard genome sequencing and annotation.</title>
        <authorList>
            <consortium name="The Broad Institute Genomics Platform"/>
            <consortium name="The Broad Institute Genome Sequencing Center for Infectious Disease"/>
            <person name="Wu L."/>
            <person name="Ma J."/>
        </authorList>
    </citation>
    <scope>NUCLEOTIDE SEQUENCE [LARGE SCALE GENOMIC DNA]</scope>
    <source>
        <strain evidence="10">KCTC 52039</strain>
    </source>
</reference>
<feature type="transmembrane region" description="Helical" evidence="7">
    <location>
        <begin position="214"/>
        <end position="232"/>
    </location>
</feature>
<feature type="transmembrane region" description="Helical" evidence="7">
    <location>
        <begin position="244"/>
        <end position="263"/>
    </location>
</feature>
<dbReference type="RefSeq" id="WP_380073293.1">
    <property type="nucleotide sequence ID" value="NZ_JBHRTO010000001.1"/>
</dbReference>
<keyword evidence="3" id="KW-1003">Cell membrane</keyword>
<evidence type="ECO:0000256" key="1">
    <source>
        <dbReference type="ARBA" id="ARBA00004651"/>
    </source>
</evidence>
<keyword evidence="6 7" id="KW-0472">Membrane</keyword>
<keyword evidence="4 7" id="KW-0812">Transmembrane</keyword>
<evidence type="ECO:0000313" key="10">
    <source>
        <dbReference type="Proteomes" id="UP001595547"/>
    </source>
</evidence>
<dbReference type="PANTHER" id="PTHR40074:SF2">
    <property type="entry name" value="O-ACETYLTRANSFERASE WECH"/>
    <property type="match status" value="1"/>
</dbReference>
<feature type="domain" description="Acyltransferase 3" evidence="8">
    <location>
        <begin position="9"/>
        <end position="285"/>
    </location>
</feature>
<keyword evidence="9" id="KW-0808">Transferase</keyword>
<keyword evidence="5 7" id="KW-1133">Transmembrane helix</keyword>
<keyword evidence="9" id="KW-0012">Acyltransferase</keyword>
<comment type="similarity">
    <text evidence="2">Belongs to the acyltransferase 3 family.</text>
</comment>
<dbReference type="Proteomes" id="UP001595547">
    <property type="component" value="Unassembled WGS sequence"/>
</dbReference>
<evidence type="ECO:0000256" key="5">
    <source>
        <dbReference type="ARBA" id="ARBA00022989"/>
    </source>
</evidence>
<evidence type="ECO:0000259" key="8">
    <source>
        <dbReference type="Pfam" id="PF01757"/>
    </source>
</evidence>
<comment type="caution">
    <text evidence="9">The sequence shown here is derived from an EMBL/GenBank/DDBJ whole genome shotgun (WGS) entry which is preliminary data.</text>
</comment>
<feature type="transmembrane region" description="Helical" evidence="7">
    <location>
        <begin position="192"/>
        <end position="208"/>
    </location>
</feature>
<feature type="transmembrane region" description="Helical" evidence="7">
    <location>
        <begin position="12"/>
        <end position="29"/>
    </location>
</feature>
<accession>A0ABV7J4B5</accession>
<evidence type="ECO:0000256" key="3">
    <source>
        <dbReference type="ARBA" id="ARBA00022475"/>
    </source>
</evidence>
<evidence type="ECO:0000256" key="6">
    <source>
        <dbReference type="ARBA" id="ARBA00023136"/>
    </source>
</evidence>
<feature type="transmembrane region" description="Helical" evidence="7">
    <location>
        <begin position="138"/>
        <end position="157"/>
    </location>
</feature>
<keyword evidence="10" id="KW-1185">Reference proteome</keyword>
<organism evidence="9 10">
    <name type="scientific">Cypionkella sinensis</name>
    <dbReference type="NCBI Taxonomy" id="1756043"/>
    <lineage>
        <taxon>Bacteria</taxon>
        <taxon>Pseudomonadati</taxon>
        <taxon>Pseudomonadota</taxon>
        <taxon>Alphaproteobacteria</taxon>
        <taxon>Rhodobacterales</taxon>
        <taxon>Paracoccaceae</taxon>
        <taxon>Cypionkella</taxon>
    </lineage>
</organism>
<feature type="transmembrane region" description="Helical" evidence="7">
    <location>
        <begin position="67"/>
        <end position="85"/>
    </location>
</feature>
<proteinExistence type="inferred from homology"/>